<dbReference type="InterPro" id="IPR001584">
    <property type="entry name" value="Integrase_cat-core"/>
</dbReference>
<organism evidence="2 3">
    <name type="scientific">Cephalotus follicularis</name>
    <name type="common">Albany pitcher plant</name>
    <dbReference type="NCBI Taxonomy" id="3775"/>
    <lineage>
        <taxon>Eukaryota</taxon>
        <taxon>Viridiplantae</taxon>
        <taxon>Streptophyta</taxon>
        <taxon>Embryophyta</taxon>
        <taxon>Tracheophyta</taxon>
        <taxon>Spermatophyta</taxon>
        <taxon>Magnoliopsida</taxon>
        <taxon>eudicotyledons</taxon>
        <taxon>Gunneridae</taxon>
        <taxon>Pentapetalae</taxon>
        <taxon>rosids</taxon>
        <taxon>fabids</taxon>
        <taxon>Oxalidales</taxon>
        <taxon>Cephalotaceae</taxon>
        <taxon>Cephalotus</taxon>
    </lineage>
</organism>
<dbReference type="Proteomes" id="UP000187406">
    <property type="component" value="Unassembled WGS sequence"/>
</dbReference>
<dbReference type="Gene3D" id="3.30.420.10">
    <property type="entry name" value="Ribonuclease H-like superfamily/Ribonuclease H"/>
    <property type="match status" value="1"/>
</dbReference>
<evidence type="ECO:0000313" key="3">
    <source>
        <dbReference type="Proteomes" id="UP000187406"/>
    </source>
</evidence>
<gene>
    <name evidence="2" type="ORF">CFOL_v3_21317</name>
</gene>
<dbReference type="SUPFAM" id="SSF53098">
    <property type="entry name" value="Ribonuclease H-like"/>
    <property type="match status" value="1"/>
</dbReference>
<proteinExistence type="predicted"/>
<dbReference type="PANTHER" id="PTHR37984">
    <property type="entry name" value="PROTEIN CBG26694"/>
    <property type="match status" value="1"/>
</dbReference>
<feature type="domain" description="Integrase catalytic" evidence="1">
    <location>
        <begin position="55"/>
        <end position="216"/>
    </location>
</feature>
<keyword evidence="3" id="KW-1185">Reference proteome</keyword>
<accession>A0A1Q3CC92</accession>
<reference evidence="3" key="1">
    <citation type="submission" date="2016-04" db="EMBL/GenBank/DDBJ databases">
        <title>Cephalotus genome sequencing.</title>
        <authorList>
            <person name="Fukushima K."/>
            <person name="Hasebe M."/>
            <person name="Fang X."/>
        </authorList>
    </citation>
    <scope>NUCLEOTIDE SEQUENCE [LARGE SCALE GENOMIC DNA]</scope>
    <source>
        <strain evidence="3">cv. St1</strain>
    </source>
</reference>
<name>A0A1Q3CC92_CEPFO</name>
<dbReference type="PANTHER" id="PTHR37984:SF5">
    <property type="entry name" value="PROTEIN NYNRIN-LIKE"/>
    <property type="match status" value="1"/>
</dbReference>
<sequence>MCGNHMGGKTLSNKLLRQGYFWPTMHQDAIDFVRKCDKCQMNANISRRPSEPLTSITTPWPFTQWLMDFVGPLPVATGQRKYLIVTVDYFTKWVEAEPMATITESKMESFVWKSINCRFGVPIVIVYDNGKQFDCQAFQDFFKEWRIEHRLASVAYPQSNGEADVINREIILGLKKCLEGSKGRWTYELPSVLWVYRTIHRTTTVESPFSLCFVSEAMIPVITAISI</sequence>
<dbReference type="InterPro" id="IPR036397">
    <property type="entry name" value="RNaseH_sf"/>
</dbReference>
<dbReference type="GO" id="GO:0003676">
    <property type="term" value="F:nucleic acid binding"/>
    <property type="evidence" value="ECO:0007669"/>
    <property type="project" value="InterPro"/>
</dbReference>
<dbReference type="InterPro" id="IPR041588">
    <property type="entry name" value="Integrase_H2C2"/>
</dbReference>
<evidence type="ECO:0000259" key="1">
    <source>
        <dbReference type="PROSITE" id="PS50994"/>
    </source>
</evidence>
<protein>
    <submittedName>
        <fullName evidence="2">Rve domain-containing protein</fullName>
    </submittedName>
</protein>
<dbReference type="Pfam" id="PF17921">
    <property type="entry name" value="Integrase_H2C2"/>
    <property type="match status" value="1"/>
</dbReference>
<evidence type="ECO:0000313" key="2">
    <source>
        <dbReference type="EMBL" id="GAV77849.1"/>
    </source>
</evidence>
<comment type="caution">
    <text evidence="2">The sequence shown here is derived from an EMBL/GenBank/DDBJ whole genome shotgun (WGS) entry which is preliminary data.</text>
</comment>
<dbReference type="Gene3D" id="1.10.340.70">
    <property type="match status" value="1"/>
</dbReference>
<dbReference type="Pfam" id="PF00665">
    <property type="entry name" value="rve"/>
    <property type="match status" value="1"/>
</dbReference>
<dbReference type="GO" id="GO:0015074">
    <property type="term" value="P:DNA integration"/>
    <property type="evidence" value="ECO:0007669"/>
    <property type="project" value="InterPro"/>
</dbReference>
<dbReference type="PROSITE" id="PS50994">
    <property type="entry name" value="INTEGRASE"/>
    <property type="match status" value="1"/>
</dbReference>
<dbReference type="InterPro" id="IPR012337">
    <property type="entry name" value="RNaseH-like_sf"/>
</dbReference>
<dbReference type="OrthoDB" id="1731372at2759"/>
<dbReference type="AlphaFoldDB" id="A0A1Q3CC92"/>
<dbReference type="InterPro" id="IPR050951">
    <property type="entry name" value="Retrovirus_Pol_polyprotein"/>
</dbReference>
<dbReference type="InParanoid" id="A0A1Q3CC92"/>
<dbReference type="EMBL" id="BDDD01001700">
    <property type="protein sequence ID" value="GAV77849.1"/>
    <property type="molecule type" value="Genomic_DNA"/>
</dbReference>